<dbReference type="PROSITE" id="PS51118">
    <property type="entry name" value="HTH_HXLR"/>
    <property type="match status" value="1"/>
</dbReference>
<keyword evidence="6" id="KW-1185">Reference proteome</keyword>
<sequence>MGHTDFAAMACPVARSMAVLGERWAMLVLREAFYGSTRFDEFERHLGIAPNILSARLKSLVEHGLMARVPGTDGVRHVYRLTAKGRDFFPAFVALKAWADRWMTDAAGPYVVLQDRATGAGIEPPALARADGSPITLDDLRVRPGPAAGTYLQRRFGDEAAHADAAAPAAGAPAREDGDA</sequence>
<evidence type="ECO:0000313" key="5">
    <source>
        <dbReference type="EMBL" id="AOZ07710.1"/>
    </source>
</evidence>
<dbReference type="PANTHER" id="PTHR33204:SF18">
    <property type="entry name" value="TRANSCRIPTIONAL REGULATORY PROTEIN"/>
    <property type="match status" value="1"/>
</dbReference>
<dbReference type="InterPro" id="IPR036390">
    <property type="entry name" value="WH_DNA-bd_sf"/>
</dbReference>
<gene>
    <name evidence="5" type="ORF">BKK80_19150</name>
</gene>
<dbReference type="InterPro" id="IPR002577">
    <property type="entry name" value="HTH_HxlR"/>
</dbReference>
<keyword evidence="1" id="KW-0805">Transcription regulation</keyword>
<dbReference type="Gene3D" id="1.10.10.10">
    <property type="entry name" value="Winged helix-like DNA-binding domain superfamily/Winged helix DNA-binding domain"/>
    <property type="match status" value="1"/>
</dbReference>
<dbReference type="PANTHER" id="PTHR33204">
    <property type="entry name" value="TRANSCRIPTIONAL REGULATOR, MARR FAMILY"/>
    <property type="match status" value="1"/>
</dbReference>
<dbReference type="EMBL" id="CP017754">
    <property type="protein sequence ID" value="AOZ07710.1"/>
    <property type="molecule type" value="Genomic_DNA"/>
</dbReference>
<keyword evidence="3" id="KW-0804">Transcription</keyword>
<feature type="domain" description="HTH hxlR-type" evidence="4">
    <location>
        <begin position="11"/>
        <end position="107"/>
    </location>
</feature>
<proteinExistence type="predicted"/>
<dbReference type="InterPro" id="IPR036388">
    <property type="entry name" value="WH-like_DNA-bd_sf"/>
</dbReference>
<reference evidence="5 6" key="1">
    <citation type="submission" date="2016-10" db="EMBL/GenBank/DDBJ databases">
        <title>Complete genome sequences of three Cupriavidus strains isolated from various Malaysian environments.</title>
        <authorList>
            <person name="Abdullah A.A.-A."/>
            <person name="Shafie N.A.H."/>
            <person name="Lau N.S."/>
        </authorList>
    </citation>
    <scope>NUCLEOTIDE SEQUENCE [LARGE SCALE GENOMIC DNA]</scope>
    <source>
        <strain evidence="5 6">USMAA1020</strain>
    </source>
</reference>
<dbReference type="SUPFAM" id="SSF46785">
    <property type="entry name" value="Winged helix' DNA-binding domain"/>
    <property type="match status" value="1"/>
</dbReference>
<evidence type="ECO:0000256" key="1">
    <source>
        <dbReference type="ARBA" id="ARBA00023015"/>
    </source>
</evidence>
<name>A0ABN4TQY3_9BURK</name>
<dbReference type="RefSeq" id="WP_071070517.1">
    <property type="nucleotide sequence ID" value="NZ_CP017754.1"/>
</dbReference>
<accession>A0ABN4TQY3</accession>
<keyword evidence="2" id="KW-0238">DNA-binding</keyword>
<dbReference type="Pfam" id="PF01638">
    <property type="entry name" value="HxlR"/>
    <property type="match status" value="1"/>
</dbReference>
<evidence type="ECO:0000313" key="6">
    <source>
        <dbReference type="Proteomes" id="UP000177515"/>
    </source>
</evidence>
<dbReference type="Proteomes" id="UP000177515">
    <property type="component" value="Chromosome 1"/>
</dbReference>
<evidence type="ECO:0000256" key="2">
    <source>
        <dbReference type="ARBA" id="ARBA00023125"/>
    </source>
</evidence>
<organism evidence="5 6">
    <name type="scientific">Cupriavidus malaysiensis</name>
    <dbReference type="NCBI Taxonomy" id="367825"/>
    <lineage>
        <taxon>Bacteria</taxon>
        <taxon>Pseudomonadati</taxon>
        <taxon>Pseudomonadota</taxon>
        <taxon>Betaproteobacteria</taxon>
        <taxon>Burkholderiales</taxon>
        <taxon>Burkholderiaceae</taxon>
        <taxon>Cupriavidus</taxon>
    </lineage>
</organism>
<evidence type="ECO:0000256" key="3">
    <source>
        <dbReference type="ARBA" id="ARBA00023163"/>
    </source>
</evidence>
<evidence type="ECO:0000259" key="4">
    <source>
        <dbReference type="PROSITE" id="PS51118"/>
    </source>
</evidence>
<protein>
    <submittedName>
        <fullName evidence="5">Transcriptional regulator</fullName>
    </submittedName>
</protein>